<reference evidence="4" key="1">
    <citation type="journal article" date="2012" name="Science">
        <title>The Paleozoic origin of enzymatic lignin decomposition reconstructed from 31 fungal genomes.</title>
        <authorList>
            <person name="Floudas D."/>
            <person name="Binder M."/>
            <person name="Riley R."/>
            <person name="Barry K."/>
            <person name="Blanchette R.A."/>
            <person name="Henrissat B."/>
            <person name="Martinez A.T."/>
            <person name="Otillar R."/>
            <person name="Spatafora J.W."/>
            <person name="Yadav J.S."/>
            <person name="Aerts A."/>
            <person name="Benoit I."/>
            <person name="Boyd A."/>
            <person name="Carlson A."/>
            <person name="Copeland A."/>
            <person name="Coutinho P.M."/>
            <person name="de Vries R.P."/>
            <person name="Ferreira P."/>
            <person name="Findley K."/>
            <person name="Foster B."/>
            <person name="Gaskell J."/>
            <person name="Glotzer D."/>
            <person name="Gorecki P."/>
            <person name="Heitman J."/>
            <person name="Hesse C."/>
            <person name="Hori C."/>
            <person name="Igarashi K."/>
            <person name="Jurgens J.A."/>
            <person name="Kallen N."/>
            <person name="Kersten P."/>
            <person name="Kohler A."/>
            <person name="Kuees U."/>
            <person name="Kumar T.K.A."/>
            <person name="Kuo A."/>
            <person name="LaButti K."/>
            <person name="Larrondo L.F."/>
            <person name="Lindquist E."/>
            <person name="Ling A."/>
            <person name="Lombard V."/>
            <person name="Lucas S."/>
            <person name="Lundell T."/>
            <person name="Martin R."/>
            <person name="McLaughlin D.J."/>
            <person name="Morgenstern I."/>
            <person name="Morin E."/>
            <person name="Murat C."/>
            <person name="Nagy L.G."/>
            <person name="Nolan M."/>
            <person name="Ohm R.A."/>
            <person name="Patyshakuliyeva A."/>
            <person name="Rokas A."/>
            <person name="Ruiz-Duenas F.J."/>
            <person name="Sabat G."/>
            <person name="Salamov A."/>
            <person name="Samejima M."/>
            <person name="Schmutz J."/>
            <person name="Slot J.C."/>
            <person name="St John F."/>
            <person name="Stenlid J."/>
            <person name="Sun H."/>
            <person name="Sun S."/>
            <person name="Syed K."/>
            <person name="Tsang A."/>
            <person name="Wiebenga A."/>
            <person name="Young D."/>
            <person name="Pisabarro A."/>
            <person name="Eastwood D.C."/>
            <person name="Martin F."/>
            <person name="Cullen D."/>
            <person name="Grigoriev I.V."/>
            <person name="Hibbett D.S."/>
        </authorList>
    </citation>
    <scope>NUCLEOTIDE SEQUENCE [LARGE SCALE GENOMIC DNA]</scope>
    <source>
        <strain evidence="4">RWD-64-598 SS2</strain>
    </source>
</reference>
<dbReference type="GO" id="GO:0008270">
    <property type="term" value="F:zinc ion binding"/>
    <property type="evidence" value="ECO:0007669"/>
    <property type="project" value="InterPro"/>
</dbReference>
<dbReference type="SUPFAM" id="SSF57701">
    <property type="entry name" value="Zn2/Cys6 DNA-binding domain"/>
    <property type="match status" value="1"/>
</dbReference>
<organism evidence="3 4">
    <name type="scientific">Coniophora puteana (strain RWD-64-598)</name>
    <name type="common">Brown rot fungus</name>
    <dbReference type="NCBI Taxonomy" id="741705"/>
    <lineage>
        <taxon>Eukaryota</taxon>
        <taxon>Fungi</taxon>
        <taxon>Dikarya</taxon>
        <taxon>Basidiomycota</taxon>
        <taxon>Agaricomycotina</taxon>
        <taxon>Agaricomycetes</taxon>
        <taxon>Agaricomycetidae</taxon>
        <taxon>Boletales</taxon>
        <taxon>Coniophorineae</taxon>
        <taxon>Coniophoraceae</taxon>
        <taxon>Coniophora</taxon>
    </lineage>
</organism>
<dbReference type="PROSITE" id="PS00463">
    <property type="entry name" value="ZN2_CY6_FUNGAL_1"/>
    <property type="match status" value="1"/>
</dbReference>
<dbReference type="GO" id="GO:0000981">
    <property type="term" value="F:DNA-binding transcription factor activity, RNA polymerase II-specific"/>
    <property type="evidence" value="ECO:0007669"/>
    <property type="project" value="InterPro"/>
</dbReference>
<dbReference type="InterPro" id="IPR001138">
    <property type="entry name" value="Zn2Cys6_DnaBD"/>
</dbReference>
<dbReference type="SMART" id="SM00066">
    <property type="entry name" value="GAL4"/>
    <property type="match status" value="1"/>
</dbReference>
<dbReference type="InterPro" id="IPR036864">
    <property type="entry name" value="Zn2-C6_fun-type_DNA-bd_sf"/>
</dbReference>
<feature type="region of interest" description="Disordered" evidence="1">
    <location>
        <begin position="576"/>
        <end position="622"/>
    </location>
</feature>
<keyword evidence="4" id="KW-1185">Reference proteome</keyword>
<dbReference type="Proteomes" id="UP000053558">
    <property type="component" value="Unassembled WGS sequence"/>
</dbReference>
<evidence type="ECO:0000313" key="4">
    <source>
        <dbReference type="Proteomes" id="UP000053558"/>
    </source>
</evidence>
<dbReference type="GeneID" id="19203278"/>
<feature type="region of interest" description="Disordered" evidence="1">
    <location>
        <begin position="825"/>
        <end position="858"/>
    </location>
</feature>
<dbReference type="EMBL" id="JH711579">
    <property type="protein sequence ID" value="EIW80530.1"/>
    <property type="molecule type" value="Genomic_DNA"/>
</dbReference>
<dbReference type="Pfam" id="PF00172">
    <property type="entry name" value="Zn_clus"/>
    <property type="match status" value="1"/>
</dbReference>
<evidence type="ECO:0000256" key="1">
    <source>
        <dbReference type="SAM" id="MobiDB-lite"/>
    </source>
</evidence>
<proteinExistence type="predicted"/>
<dbReference type="RefSeq" id="XP_007769464.1">
    <property type="nucleotide sequence ID" value="XM_007771274.1"/>
</dbReference>
<evidence type="ECO:0000313" key="3">
    <source>
        <dbReference type="EMBL" id="EIW80530.1"/>
    </source>
</evidence>
<gene>
    <name evidence="3" type="ORF">CONPUDRAFT_154558</name>
</gene>
<feature type="compositionally biased region" description="Polar residues" evidence="1">
    <location>
        <begin position="581"/>
        <end position="622"/>
    </location>
</feature>
<comment type="caution">
    <text evidence="3">The sequence shown here is derived from an EMBL/GenBank/DDBJ whole genome shotgun (WGS) entry which is preliminary data.</text>
</comment>
<sequence>MPPDQTKRLPACDVCKLRRVKCDPVPPPDPCPRCRSKGVVCRTTQVLRKNAKIRTGTRIEAARATFGTLRPIHETLAAPSPLIKVETFLVQFELSGELAAHLLELYSKLPRGSLVPGASLSEMFEAKGRRIGLLPPISQVLALCILALSARYSSHPLLFGPGPDPPKMGSFFNSQSLARLSMADWGRKRQNAVQRLQELAIERAWQLRLLAGSGEDGSEGVSNETLSALLMLQLIETRRKHPMGSPWMAAFISMIRKKQEVQLNAKVRLSKEGTDATEATDGSTLGGPVLGWSIEIMRETLSAAALGQIGSYTVYDEELITGPRPVCLEKLLEHADTFGIADPHPRDAYEGEEDRYEWWDFGSVWCLIRPFAFYVSELARKGYEWSLQRGHRKAFNFSNFEDLVSSLVHLQRLLNSMNARLQNLLSPPAVTIRRQMGCGASIIMVTGEKPGEMNEMLKDQMDAENGPLQGTLNIEGIHSARDELRAQLTARGYLSVLTNAIGVILIPIYTDLQERLYLIDEGFACPGDDADRLRILMRIIRKALLPHALDLLKASRTYIHAAWATELGFSIRRSSIPSSSKFHNTSRSSTSSAPMGPSPETTASSSQSNRDGSQNEHNFGSSSQPLPYEYNWEARMLQQLNYLIFPRVSLRETGGSSLAFWAKIILESPATDDDGPGMSRKQKAAELAWYDALSPPQDSLADKPNLSLLNVSEVLSWSYPGLPDSLLYTIRRAIVALKAEPFGSFGSSPKSFVQAHASSVPTLKEVAEGISNERVPEVFFGTRPDVGQEVDEAEDVPDVIMGLYRDLKDFSFAGAWARSVARIASSTGSPQPPPEIGATMANSCLDSGGETSSTNTADVAKPEDLFSQTREVPVWTVNQSDWSILTADGGDHPPLQAAYETQPRQPDPFSYSTPLISSDYLQSSQPLSLDSGITTSTSMALFESNPLDADELELEFQQMFGASISSSQSFPVPIGDRSNHFTDSTLYQEAPSHSGLLDDEDTSKIAWTRNMF</sequence>
<dbReference type="Gene3D" id="4.10.240.10">
    <property type="entry name" value="Zn(2)-C6 fungal-type DNA-binding domain"/>
    <property type="match status" value="1"/>
</dbReference>
<dbReference type="OrthoDB" id="2861608at2759"/>
<protein>
    <recommendedName>
        <fullName evidence="2">Zn(2)-C6 fungal-type domain-containing protein</fullName>
    </recommendedName>
</protein>
<feature type="domain" description="Zn(2)-C6 fungal-type" evidence="2">
    <location>
        <begin position="11"/>
        <end position="43"/>
    </location>
</feature>
<dbReference type="KEGG" id="cput:CONPUDRAFT_154558"/>
<dbReference type="PROSITE" id="PS50048">
    <property type="entry name" value="ZN2_CY6_FUNGAL_2"/>
    <property type="match status" value="1"/>
</dbReference>
<feature type="compositionally biased region" description="Polar residues" evidence="1">
    <location>
        <begin position="840"/>
        <end position="857"/>
    </location>
</feature>
<evidence type="ECO:0000259" key="2">
    <source>
        <dbReference type="PROSITE" id="PS50048"/>
    </source>
</evidence>
<dbReference type="AlphaFoldDB" id="A0A5M3MNE0"/>
<accession>A0A5M3MNE0</accession>
<name>A0A5M3MNE0_CONPW</name>